<keyword evidence="3" id="KW-1185">Reference proteome</keyword>
<protein>
    <submittedName>
        <fullName evidence="2">Uncharacterized protein</fullName>
    </submittedName>
</protein>
<dbReference type="EMBL" id="JACEEZ010006104">
    <property type="protein sequence ID" value="KAG0725039.1"/>
    <property type="molecule type" value="Genomic_DNA"/>
</dbReference>
<name>A0A8J4YLV7_CHIOP</name>
<feature type="compositionally biased region" description="Basic and acidic residues" evidence="1">
    <location>
        <begin position="99"/>
        <end position="118"/>
    </location>
</feature>
<evidence type="ECO:0000313" key="2">
    <source>
        <dbReference type="EMBL" id="KAG0725039.1"/>
    </source>
</evidence>
<sequence>MKGKGLQTEDLPERGQQNAADWMSLGGRDSGDRRDHVAISEEESRTLGSGSIGGRGRKRIKKLIDVDVEVCAPPRTTPAKPCRPSEMVAPTRRPNASDITKDRRGGGSHPVHAEKETALHQPLVQ</sequence>
<gene>
    <name evidence="2" type="ORF">GWK47_039383</name>
</gene>
<accession>A0A8J4YLV7</accession>
<reference evidence="2" key="1">
    <citation type="submission" date="2020-07" db="EMBL/GenBank/DDBJ databases">
        <title>The High-quality genome of the commercially important snow crab, Chionoecetes opilio.</title>
        <authorList>
            <person name="Jeong J.-H."/>
            <person name="Ryu S."/>
        </authorList>
    </citation>
    <scope>NUCLEOTIDE SEQUENCE</scope>
    <source>
        <strain evidence="2">MADBK_172401_WGS</strain>
        <tissue evidence="2">Digestive gland</tissue>
    </source>
</reference>
<feature type="region of interest" description="Disordered" evidence="1">
    <location>
        <begin position="72"/>
        <end position="125"/>
    </location>
</feature>
<organism evidence="2 3">
    <name type="scientific">Chionoecetes opilio</name>
    <name type="common">Atlantic snow crab</name>
    <name type="synonym">Cancer opilio</name>
    <dbReference type="NCBI Taxonomy" id="41210"/>
    <lineage>
        <taxon>Eukaryota</taxon>
        <taxon>Metazoa</taxon>
        <taxon>Ecdysozoa</taxon>
        <taxon>Arthropoda</taxon>
        <taxon>Crustacea</taxon>
        <taxon>Multicrustacea</taxon>
        <taxon>Malacostraca</taxon>
        <taxon>Eumalacostraca</taxon>
        <taxon>Eucarida</taxon>
        <taxon>Decapoda</taxon>
        <taxon>Pleocyemata</taxon>
        <taxon>Brachyura</taxon>
        <taxon>Eubrachyura</taxon>
        <taxon>Majoidea</taxon>
        <taxon>Majidae</taxon>
        <taxon>Chionoecetes</taxon>
    </lineage>
</organism>
<dbReference type="Proteomes" id="UP000770661">
    <property type="component" value="Unassembled WGS sequence"/>
</dbReference>
<comment type="caution">
    <text evidence="2">The sequence shown here is derived from an EMBL/GenBank/DDBJ whole genome shotgun (WGS) entry which is preliminary data.</text>
</comment>
<evidence type="ECO:0000313" key="3">
    <source>
        <dbReference type="Proteomes" id="UP000770661"/>
    </source>
</evidence>
<feature type="compositionally biased region" description="Basic and acidic residues" evidence="1">
    <location>
        <begin position="29"/>
        <end position="45"/>
    </location>
</feature>
<feature type="region of interest" description="Disordered" evidence="1">
    <location>
        <begin position="1"/>
        <end position="58"/>
    </location>
</feature>
<evidence type="ECO:0000256" key="1">
    <source>
        <dbReference type="SAM" id="MobiDB-lite"/>
    </source>
</evidence>
<dbReference type="AlphaFoldDB" id="A0A8J4YLV7"/>
<proteinExistence type="predicted"/>